<protein>
    <submittedName>
        <fullName evidence="1">Uncharacterized protein</fullName>
    </submittedName>
</protein>
<sequence>MTKNKLREVLRKCHAVYWLPLLTLIFLCLAIYKQIEAKNSRENFPYSQACRGDFLSEVQYDDRRFKMNTTLYFSFLNKNKILVSMSGNVYAYDEKGKLVDKRIVLRNIYYSYVLENKILQTYTLKSDRVNIDSVDTMNEELSRLVLMNSSYIVGDSDTLVLKKYDANSMLIETTQSPLIMCVFVK</sequence>
<dbReference type="Proteomes" id="UP000254304">
    <property type="component" value="Unassembled WGS sequence"/>
</dbReference>
<name>A0A2N0MWP5_9GAMM</name>
<dbReference type="RefSeq" id="WP_034795077.1">
    <property type="nucleotide sequence ID" value="NZ_JALCLQ010000003.1"/>
</dbReference>
<accession>A0A2N0MWP5</accession>
<organism evidence="1 2">
    <name type="scientific">Ewingella americana</name>
    <dbReference type="NCBI Taxonomy" id="41202"/>
    <lineage>
        <taxon>Bacteria</taxon>
        <taxon>Pseudomonadati</taxon>
        <taxon>Pseudomonadota</taxon>
        <taxon>Gammaproteobacteria</taxon>
        <taxon>Enterobacterales</taxon>
        <taxon>Yersiniaceae</taxon>
        <taxon>Ewingella</taxon>
    </lineage>
</organism>
<dbReference type="EMBL" id="UGGO01000001">
    <property type="protein sequence ID" value="STQ46768.1"/>
    <property type="molecule type" value="Genomic_DNA"/>
</dbReference>
<reference evidence="1 2" key="1">
    <citation type="submission" date="2018-06" db="EMBL/GenBank/DDBJ databases">
        <authorList>
            <consortium name="Pathogen Informatics"/>
            <person name="Doyle S."/>
        </authorList>
    </citation>
    <scope>NUCLEOTIDE SEQUENCE [LARGE SCALE GENOMIC DNA]</scope>
    <source>
        <strain evidence="1 2">NCTC12157</strain>
    </source>
</reference>
<dbReference type="GeneID" id="78381310"/>
<proteinExistence type="predicted"/>
<evidence type="ECO:0000313" key="1">
    <source>
        <dbReference type="EMBL" id="STQ46768.1"/>
    </source>
</evidence>
<dbReference type="AlphaFoldDB" id="A0A2N0MWP5"/>
<evidence type="ECO:0000313" key="2">
    <source>
        <dbReference type="Proteomes" id="UP000254304"/>
    </source>
</evidence>
<gene>
    <name evidence="1" type="ORF">NCTC12157_04562</name>
</gene>